<dbReference type="InterPro" id="IPR006652">
    <property type="entry name" value="Kelch_1"/>
</dbReference>
<sequence length="236" mass="25636">MCGYCIGIGILSSIERYNPITNKWMSDVASCPTGRYSLEVAALNDHIYAVGGIKKPSGLSLDVVECYDVRRDEWTSVAPMKSCRATLSVSVLDGCLYAMGGHDGTAIDSVERLDPRVGSWEKICPMSTPRERHGSAVIQSDLYAVGGSKKDSRSSCSAERYDLRANKWISVADMSCSRVGLRLAAVNGKLWAIGGTDGSKTYGLIEVFDPKTNQWKGHSYMNRGRDSPGVAVLQKP</sequence>
<reference evidence="4" key="1">
    <citation type="submission" date="2020-12" db="UniProtKB">
        <authorList>
            <consortium name="WormBaseParasite"/>
        </authorList>
    </citation>
    <scope>IDENTIFICATION</scope>
    <source>
        <strain evidence="4">MHco3</strain>
    </source>
</reference>
<keyword evidence="2" id="KW-0677">Repeat</keyword>
<dbReference type="WBParaSite" id="HCON_00088010-00001">
    <property type="protein sequence ID" value="HCON_00088010-00001"/>
    <property type="gene ID" value="HCON_00088010"/>
</dbReference>
<dbReference type="Gene3D" id="2.120.10.80">
    <property type="entry name" value="Kelch-type beta propeller"/>
    <property type="match status" value="1"/>
</dbReference>
<dbReference type="OMA" id="CYDFEAK"/>
<evidence type="ECO:0000313" key="3">
    <source>
        <dbReference type="Proteomes" id="UP000025227"/>
    </source>
</evidence>
<protein>
    <submittedName>
        <fullName evidence="4">Kelch repeat type 1 domain containing protein</fullName>
    </submittedName>
</protein>
<dbReference type="InterPro" id="IPR011043">
    <property type="entry name" value="Gal_Oxase/kelch_b-propeller"/>
</dbReference>
<dbReference type="Proteomes" id="UP000025227">
    <property type="component" value="Unplaced"/>
</dbReference>
<dbReference type="OrthoDB" id="45365at2759"/>
<dbReference type="SMART" id="SM00612">
    <property type="entry name" value="Kelch"/>
    <property type="match status" value="5"/>
</dbReference>
<dbReference type="Pfam" id="PF01344">
    <property type="entry name" value="Kelch_1"/>
    <property type="match status" value="4"/>
</dbReference>
<dbReference type="SUPFAM" id="SSF50965">
    <property type="entry name" value="Galactose oxidase, central domain"/>
    <property type="match status" value="1"/>
</dbReference>
<keyword evidence="1" id="KW-0880">Kelch repeat</keyword>
<evidence type="ECO:0000256" key="1">
    <source>
        <dbReference type="ARBA" id="ARBA00022441"/>
    </source>
</evidence>
<dbReference type="PANTHER" id="PTHR24412:SF441">
    <property type="entry name" value="KELCH-LIKE PROTEIN 28"/>
    <property type="match status" value="1"/>
</dbReference>
<evidence type="ECO:0000313" key="4">
    <source>
        <dbReference type="WBParaSite" id="HCON_00088010-00001"/>
    </source>
</evidence>
<dbReference type="AlphaFoldDB" id="A0A7I4YE86"/>
<keyword evidence="3" id="KW-1185">Reference proteome</keyword>
<proteinExistence type="predicted"/>
<dbReference type="PANTHER" id="PTHR24412">
    <property type="entry name" value="KELCH PROTEIN"/>
    <property type="match status" value="1"/>
</dbReference>
<accession>A0A7I4YE86</accession>
<dbReference type="InterPro" id="IPR015915">
    <property type="entry name" value="Kelch-typ_b-propeller"/>
</dbReference>
<name>A0A7I4YE86_HAECO</name>
<evidence type="ECO:0000256" key="2">
    <source>
        <dbReference type="ARBA" id="ARBA00022737"/>
    </source>
</evidence>
<organism evidence="3 4">
    <name type="scientific">Haemonchus contortus</name>
    <name type="common">Barber pole worm</name>
    <dbReference type="NCBI Taxonomy" id="6289"/>
    <lineage>
        <taxon>Eukaryota</taxon>
        <taxon>Metazoa</taxon>
        <taxon>Ecdysozoa</taxon>
        <taxon>Nematoda</taxon>
        <taxon>Chromadorea</taxon>
        <taxon>Rhabditida</taxon>
        <taxon>Rhabditina</taxon>
        <taxon>Rhabditomorpha</taxon>
        <taxon>Strongyloidea</taxon>
        <taxon>Trichostrongylidae</taxon>
        <taxon>Haemonchus</taxon>
    </lineage>
</organism>